<dbReference type="PANTHER" id="PTHR42749">
    <property type="entry name" value="CELL SHAPE-DETERMINING PROTEIN MREB"/>
    <property type="match status" value="1"/>
</dbReference>
<dbReference type="InterPro" id="IPR043129">
    <property type="entry name" value="ATPase_NBD"/>
</dbReference>
<accession>A0ABV9WAK9</accession>
<evidence type="ECO:0000313" key="7">
    <source>
        <dbReference type="Proteomes" id="UP001595912"/>
    </source>
</evidence>
<dbReference type="PRINTS" id="PR00301">
    <property type="entry name" value="HEATSHOCK70"/>
</dbReference>
<keyword evidence="5" id="KW-0143">Chaperone</keyword>
<dbReference type="PROSITE" id="PS01036">
    <property type="entry name" value="HSP70_3"/>
    <property type="match status" value="1"/>
</dbReference>
<sequence>MTRARFRLGIDFGTSTTIAVLRRPDGRVQQLLFDGSPLLSSAVLLGPDGRLHTGRDAAHLARSAPERLEPNPKRRADEATVLLGDSEVDVRDLIAAVLRRVAVEAARVAGPVGTVTLTHPADWGSGRRALLVEAARLAGFTDVDLVPEPVAAATYLAATQEVPSGSCVVVYDLGAGTCDVTLLRRDRSGFTPVASGGLNDLGGLDVDAAVVGFLQATYGTLWTDPATRRQLWDDVRTAKEMLSRASGTVVMVPALGREVPLGREQLEGLMRPVLRPSVAMTRSLLADAGVGRSEIAGLFLVGGSSRIPLVATMLHEALGIAPVVAEQPELVVAEGALPGAAVSASTAAVDTAALADAADLPATGASAAVAWAAGASATSTFAGGAPETVAPERSGAGTPVPARARRGWRARLLAAAAVVVVLAGAALLISQLQDDGGDQSPDGGGPSTQAVRYDLTKLPGDLCASVDLTLFATLYEKVDSPPKPTRQIMSTGSDATCRTVRLHGTVRATFSAAIRVTPSREQAATDYRMLVGDTAALNTRPEPLTGLGQEAVIFEMAVSTSIMTLILGFRDDNLTWQLRLTVDRQDEAGWTAAQKQQLRDKLVEVTRAAQPKVTAGLA</sequence>
<proteinExistence type="inferred from homology"/>
<reference evidence="7" key="1">
    <citation type="journal article" date="2019" name="Int. J. Syst. Evol. Microbiol.">
        <title>The Global Catalogue of Microorganisms (GCM) 10K type strain sequencing project: providing services to taxonomists for standard genome sequencing and annotation.</title>
        <authorList>
            <consortium name="The Broad Institute Genomics Platform"/>
            <consortium name="The Broad Institute Genome Sequencing Center for Infectious Disease"/>
            <person name="Wu L."/>
            <person name="Ma J."/>
        </authorList>
    </citation>
    <scope>NUCLEOTIDE SEQUENCE [LARGE SCALE GENOMIC DNA]</scope>
    <source>
        <strain evidence="7">CGMCC 4.7152</strain>
    </source>
</reference>
<keyword evidence="3" id="KW-0067">ATP-binding</keyword>
<dbReference type="InterPro" id="IPR013126">
    <property type="entry name" value="Hsp_70_fam"/>
</dbReference>
<evidence type="ECO:0000256" key="5">
    <source>
        <dbReference type="ARBA" id="ARBA00023186"/>
    </source>
</evidence>
<dbReference type="InterPro" id="IPR018181">
    <property type="entry name" value="Heat_shock_70_CS"/>
</dbReference>
<protein>
    <submittedName>
        <fullName evidence="6">Hsp70 family protein</fullName>
    </submittedName>
</protein>
<keyword evidence="4" id="KW-0346">Stress response</keyword>
<dbReference type="PANTHER" id="PTHR42749:SF1">
    <property type="entry name" value="CELL SHAPE-DETERMINING PROTEIN MREB"/>
    <property type="match status" value="1"/>
</dbReference>
<comment type="caution">
    <text evidence="6">The sequence shown here is derived from an EMBL/GenBank/DDBJ whole genome shotgun (WGS) entry which is preliminary data.</text>
</comment>
<evidence type="ECO:0000313" key="6">
    <source>
        <dbReference type="EMBL" id="MFC5004353.1"/>
    </source>
</evidence>
<comment type="similarity">
    <text evidence="1">Belongs to the heat shock protein 70 family.</text>
</comment>
<gene>
    <name evidence="6" type="ORF">ACFPIJ_41820</name>
</gene>
<organism evidence="6 7">
    <name type="scientific">Dactylosporangium cerinum</name>
    <dbReference type="NCBI Taxonomy" id="1434730"/>
    <lineage>
        <taxon>Bacteria</taxon>
        <taxon>Bacillati</taxon>
        <taxon>Actinomycetota</taxon>
        <taxon>Actinomycetes</taxon>
        <taxon>Micromonosporales</taxon>
        <taxon>Micromonosporaceae</taxon>
        <taxon>Dactylosporangium</taxon>
    </lineage>
</organism>
<dbReference type="Proteomes" id="UP001595912">
    <property type="component" value="Unassembled WGS sequence"/>
</dbReference>
<dbReference type="Gene3D" id="3.30.420.40">
    <property type="match status" value="2"/>
</dbReference>
<evidence type="ECO:0000256" key="3">
    <source>
        <dbReference type="ARBA" id="ARBA00022840"/>
    </source>
</evidence>
<keyword evidence="7" id="KW-1185">Reference proteome</keyword>
<name>A0ABV9WAK9_9ACTN</name>
<evidence type="ECO:0000256" key="4">
    <source>
        <dbReference type="ARBA" id="ARBA00023016"/>
    </source>
</evidence>
<evidence type="ECO:0000256" key="1">
    <source>
        <dbReference type="ARBA" id="ARBA00007381"/>
    </source>
</evidence>
<dbReference type="Pfam" id="PF00012">
    <property type="entry name" value="HSP70"/>
    <property type="match status" value="1"/>
</dbReference>
<evidence type="ECO:0000256" key="2">
    <source>
        <dbReference type="ARBA" id="ARBA00022741"/>
    </source>
</evidence>
<dbReference type="SUPFAM" id="SSF53067">
    <property type="entry name" value="Actin-like ATPase domain"/>
    <property type="match status" value="2"/>
</dbReference>
<dbReference type="RefSeq" id="WP_380124158.1">
    <property type="nucleotide sequence ID" value="NZ_JBHSIU010000060.1"/>
</dbReference>
<dbReference type="Gene3D" id="3.90.640.10">
    <property type="entry name" value="Actin, Chain A, domain 4"/>
    <property type="match status" value="1"/>
</dbReference>
<keyword evidence="2" id="KW-0547">Nucleotide-binding</keyword>
<dbReference type="EMBL" id="JBHSIU010000060">
    <property type="protein sequence ID" value="MFC5004353.1"/>
    <property type="molecule type" value="Genomic_DNA"/>
</dbReference>